<feature type="transmembrane region" description="Helical" evidence="1">
    <location>
        <begin position="21"/>
        <end position="43"/>
    </location>
</feature>
<dbReference type="EMBL" id="JACHVS010000001">
    <property type="protein sequence ID" value="MBB2994722.1"/>
    <property type="molecule type" value="Genomic_DNA"/>
</dbReference>
<comment type="caution">
    <text evidence="2">The sequence shown here is derived from an EMBL/GenBank/DDBJ whole genome shotgun (WGS) entry which is preliminary data.</text>
</comment>
<organism evidence="2 3">
    <name type="scientific">Paeniglutamicibacter cryotolerans</name>
    <dbReference type="NCBI Taxonomy" id="670079"/>
    <lineage>
        <taxon>Bacteria</taxon>
        <taxon>Bacillati</taxon>
        <taxon>Actinomycetota</taxon>
        <taxon>Actinomycetes</taxon>
        <taxon>Micrococcales</taxon>
        <taxon>Micrococcaceae</taxon>
        <taxon>Paeniglutamicibacter</taxon>
    </lineage>
</organism>
<gene>
    <name evidence="2" type="ORF">E9229_000913</name>
</gene>
<proteinExistence type="predicted"/>
<keyword evidence="1" id="KW-0472">Membrane</keyword>
<accession>A0A839QND0</accession>
<evidence type="ECO:0000313" key="3">
    <source>
        <dbReference type="Proteomes" id="UP000523000"/>
    </source>
</evidence>
<dbReference type="AlphaFoldDB" id="A0A839QND0"/>
<name>A0A839QND0_9MICC</name>
<dbReference type="Proteomes" id="UP000523000">
    <property type="component" value="Unassembled WGS sequence"/>
</dbReference>
<evidence type="ECO:0000256" key="1">
    <source>
        <dbReference type="SAM" id="Phobius"/>
    </source>
</evidence>
<keyword evidence="3" id="KW-1185">Reference proteome</keyword>
<reference evidence="2 3" key="1">
    <citation type="submission" date="2020-08" db="EMBL/GenBank/DDBJ databases">
        <title>Sequencing the genomes of 1000 actinobacteria strains.</title>
        <authorList>
            <person name="Klenk H.-P."/>
        </authorList>
    </citation>
    <scope>NUCLEOTIDE SEQUENCE [LARGE SCALE GENOMIC DNA]</scope>
    <source>
        <strain evidence="2 3">DSM 22826</strain>
    </source>
</reference>
<evidence type="ECO:0000313" key="2">
    <source>
        <dbReference type="EMBL" id="MBB2994722.1"/>
    </source>
</evidence>
<sequence length="71" mass="7670">MSGASSSEPERSITRPAHAAAFAAVRVFGFTVLRILAMSAYTWDTDPWDLSRPRSSVKFGHATCSLRPATA</sequence>
<keyword evidence="1" id="KW-0812">Transmembrane</keyword>
<protein>
    <submittedName>
        <fullName evidence="2">Uncharacterized protein</fullName>
    </submittedName>
</protein>
<keyword evidence="1" id="KW-1133">Transmembrane helix</keyword>